<reference evidence="1 2" key="1">
    <citation type="submission" date="2018-06" db="EMBL/GenBank/DDBJ databases">
        <title>Streptomyces reniochalinae sp. nov. and Streptomyces diacarnus sp. nov. from marine sponges.</title>
        <authorList>
            <person name="Li L."/>
        </authorList>
    </citation>
    <scope>NUCLEOTIDE SEQUENCE [LARGE SCALE GENOMIC DNA]</scope>
    <source>
        <strain evidence="1 2">LHW50302</strain>
    </source>
</reference>
<keyword evidence="2" id="KW-1185">Reference proteome</keyword>
<evidence type="ECO:0000313" key="1">
    <source>
        <dbReference type="EMBL" id="RCG21800.1"/>
    </source>
</evidence>
<gene>
    <name evidence="1" type="ORF">DQ392_08820</name>
</gene>
<comment type="caution">
    <text evidence="1">The sequence shown here is derived from an EMBL/GenBank/DDBJ whole genome shotgun (WGS) entry which is preliminary data.</text>
</comment>
<dbReference type="Proteomes" id="UP000253507">
    <property type="component" value="Unassembled WGS sequence"/>
</dbReference>
<organism evidence="1 2">
    <name type="scientific">Streptomyces reniochalinae</name>
    <dbReference type="NCBI Taxonomy" id="2250578"/>
    <lineage>
        <taxon>Bacteria</taxon>
        <taxon>Bacillati</taxon>
        <taxon>Actinomycetota</taxon>
        <taxon>Actinomycetes</taxon>
        <taxon>Kitasatosporales</taxon>
        <taxon>Streptomycetaceae</taxon>
        <taxon>Streptomyces</taxon>
    </lineage>
</organism>
<sequence length="73" mass="8164">MTTYLHDGTVFDLGIPHADVFGTHWTWTGIHNGAREAVVREQKAHQHTRLHGGSRPRRALPMTVNLELPKGDA</sequence>
<dbReference type="RefSeq" id="WP_114014969.1">
    <property type="nucleotide sequence ID" value="NZ_QOIM01000026.1"/>
</dbReference>
<protein>
    <submittedName>
        <fullName evidence="1">Uncharacterized protein</fullName>
    </submittedName>
</protein>
<dbReference type="OrthoDB" id="4225506at2"/>
<proteinExistence type="predicted"/>
<dbReference type="EMBL" id="QOIM01000026">
    <property type="protein sequence ID" value="RCG21800.1"/>
    <property type="molecule type" value="Genomic_DNA"/>
</dbReference>
<evidence type="ECO:0000313" key="2">
    <source>
        <dbReference type="Proteomes" id="UP000253507"/>
    </source>
</evidence>
<dbReference type="AlphaFoldDB" id="A0A367EXB4"/>
<dbReference type="NCBIfam" id="NF038082">
    <property type="entry name" value="phiSA1p31"/>
    <property type="match status" value="1"/>
</dbReference>
<accession>A0A367EXB4</accession>
<name>A0A367EXB4_9ACTN</name>